<accession>A0A150G6G5</accession>
<dbReference type="EMBL" id="LSYV01000056">
    <property type="protein sequence ID" value="KXZ45363.1"/>
    <property type="molecule type" value="Genomic_DNA"/>
</dbReference>
<dbReference type="Proteomes" id="UP000075714">
    <property type="component" value="Unassembled WGS sequence"/>
</dbReference>
<gene>
    <name evidence="2" type="ORF">GPECTOR_55g269</name>
</gene>
<dbReference type="AlphaFoldDB" id="A0A150G6G5"/>
<reference evidence="3" key="1">
    <citation type="journal article" date="2016" name="Nat. Commun.">
        <title>The Gonium pectorale genome demonstrates co-option of cell cycle regulation during the evolution of multicellularity.</title>
        <authorList>
            <person name="Hanschen E.R."/>
            <person name="Marriage T.N."/>
            <person name="Ferris P.J."/>
            <person name="Hamaji T."/>
            <person name="Toyoda A."/>
            <person name="Fujiyama A."/>
            <person name="Neme R."/>
            <person name="Noguchi H."/>
            <person name="Minakuchi Y."/>
            <person name="Suzuki M."/>
            <person name="Kawai-Toyooka H."/>
            <person name="Smith D.R."/>
            <person name="Sparks H."/>
            <person name="Anderson J."/>
            <person name="Bakaric R."/>
            <person name="Luria V."/>
            <person name="Karger A."/>
            <person name="Kirschner M.W."/>
            <person name="Durand P.M."/>
            <person name="Michod R.E."/>
            <person name="Nozaki H."/>
            <person name="Olson B.J."/>
        </authorList>
    </citation>
    <scope>NUCLEOTIDE SEQUENCE [LARGE SCALE GENOMIC DNA]</scope>
    <source>
        <strain evidence="3">NIES-2863</strain>
    </source>
</reference>
<keyword evidence="1" id="KW-0812">Transmembrane</keyword>
<evidence type="ECO:0000313" key="3">
    <source>
        <dbReference type="Proteomes" id="UP000075714"/>
    </source>
</evidence>
<keyword evidence="1" id="KW-0472">Membrane</keyword>
<feature type="transmembrane region" description="Helical" evidence="1">
    <location>
        <begin position="12"/>
        <end position="33"/>
    </location>
</feature>
<comment type="caution">
    <text evidence="2">The sequence shown here is derived from an EMBL/GenBank/DDBJ whole genome shotgun (WGS) entry which is preliminary data.</text>
</comment>
<keyword evidence="1" id="KW-1133">Transmembrane helix</keyword>
<evidence type="ECO:0000256" key="1">
    <source>
        <dbReference type="SAM" id="Phobius"/>
    </source>
</evidence>
<protein>
    <submittedName>
        <fullName evidence="2">Uncharacterized protein</fullName>
    </submittedName>
</protein>
<proteinExistence type="predicted"/>
<name>A0A150G6G5_GONPE</name>
<evidence type="ECO:0000313" key="2">
    <source>
        <dbReference type="EMBL" id="KXZ45363.1"/>
    </source>
</evidence>
<organism evidence="2 3">
    <name type="scientific">Gonium pectorale</name>
    <name type="common">Green alga</name>
    <dbReference type="NCBI Taxonomy" id="33097"/>
    <lineage>
        <taxon>Eukaryota</taxon>
        <taxon>Viridiplantae</taxon>
        <taxon>Chlorophyta</taxon>
        <taxon>core chlorophytes</taxon>
        <taxon>Chlorophyceae</taxon>
        <taxon>CS clade</taxon>
        <taxon>Chlamydomonadales</taxon>
        <taxon>Volvocaceae</taxon>
        <taxon>Gonium</taxon>
    </lineage>
</organism>
<sequence>MSCRPMRTSLMLLEFLSLGTLSLTVTLGLYFAVGDPLLDTAGVVVGALILVINVALIACFVGLVAIGSLPTLRGTVWPWLADRVRKAGNACCLCGGAPEVGKEPQLTLPPQDGT</sequence>
<feature type="transmembrane region" description="Helical" evidence="1">
    <location>
        <begin position="45"/>
        <end position="66"/>
    </location>
</feature>
<keyword evidence="3" id="KW-1185">Reference proteome</keyword>